<dbReference type="PIRSF" id="PIRSF037442">
    <property type="entry name" value="UCP037442_abhydr"/>
    <property type="match status" value="1"/>
</dbReference>
<dbReference type="Pfam" id="PF12146">
    <property type="entry name" value="Hydrolase_4"/>
    <property type="match status" value="1"/>
</dbReference>
<reference evidence="2" key="1">
    <citation type="submission" date="2022-02" db="EMBL/GenBank/DDBJ databases">
        <title>Characterization of Tn125 harboring carbapenem-resistant Acinetobacter bereziniae clinical isolates.</title>
        <authorList>
            <person name="Wong N.-K."/>
            <person name="Pan Q."/>
        </authorList>
    </citation>
    <scope>NUCLEOTIDE SEQUENCE</scope>
    <source>
        <strain evidence="2">GD03393</strain>
        <plasmid evidence="2">unnamed</plasmid>
    </source>
</reference>
<name>A0A7T4PBE1_ACIBZ</name>
<protein>
    <submittedName>
        <fullName evidence="2">Alpha/beta fold hydrolase</fullName>
    </submittedName>
</protein>
<dbReference type="GO" id="GO:0016787">
    <property type="term" value="F:hydrolase activity"/>
    <property type="evidence" value="ECO:0007669"/>
    <property type="project" value="UniProtKB-KW"/>
</dbReference>
<dbReference type="InterPro" id="IPR017208">
    <property type="entry name" value="UCP037442_abhydr"/>
</dbReference>
<accession>A0A7T4PBE1</accession>
<proteinExistence type="predicted"/>
<dbReference type="RefSeq" id="WP_001058024.1">
    <property type="nucleotide sequence ID" value="NZ_CP066122.1"/>
</dbReference>
<organism evidence="2 3">
    <name type="scientific">Acinetobacter bereziniae</name>
    <name type="common">Acinetobacter genomosp. 10</name>
    <dbReference type="NCBI Taxonomy" id="106648"/>
    <lineage>
        <taxon>Bacteria</taxon>
        <taxon>Pseudomonadati</taxon>
        <taxon>Pseudomonadota</taxon>
        <taxon>Gammaproteobacteria</taxon>
        <taxon>Moraxellales</taxon>
        <taxon>Moraxellaceae</taxon>
        <taxon>Acinetobacter</taxon>
    </lineage>
</organism>
<dbReference type="Proteomes" id="UP000644140">
    <property type="component" value="Plasmid unnamed"/>
</dbReference>
<sequence length="279" mass="31575">MNNDFIVTAKDGYPLAAIKYSAKKPKANIILAGATGVPQAFYRRFSEYVVTQGYNVITFDYRGIGRSKPTDFKNFDSNFLEWATLDLAAVVDIVADDLPLFMVGHSFGGHAFGLLPNHHKVKCIYIFGTGAGWHGYMPKTEAVKIKVLWELVLPTLAQWKGYIPMSLIGMGEDLPYGVYQQWKRWCKFPHYFFDDPQVPEIAEQFTKVTTPIIAANALDDLWAMPKSRNAFMQGYKNADVQLIDIPLTKSLPKIGHMGYFRSDSKVLWDNVVTAFERIL</sequence>
<keyword evidence="2" id="KW-0378">Hydrolase</keyword>
<gene>
    <name evidence="2" type="ORF">I9054_022275</name>
</gene>
<dbReference type="InterPro" id="IPR029058">
    <property type="entry name" value="AB_hydrolase_fold"/>
</dbReference>
<evidence type="ECO:0000259" key="1">
    <source>
        <dbReference type="Pfam" id="PF12146"/>
    </source>
</evidence>
<dbReference type="InterPro" id="IPR022742">
    <property type="entry name" value="Hydrolase_4"/>
</dbReference>
<keyword evidence="2" id="KW-0614">Plasmid</keyword>
<evidence type="ECO:0000313" key="3">
    <source>
        <dbReference type="Proteomes" id="UP000644140"/>
    </source>
</evidence>
<evidence type="ECO:0000313" key="2">
    <source>
        <dbReference type="EMBL" id="UUO00232.1"/>
    </source>
</evidence>
<dbReference type="AlphaFoldDB" id="A0A7T4PBE1"/>
<feature type="domain" description="Serine aminopeptidase S33" evidence="1">
    <location>
        <begin position="24"/>
        <end position="151"/>
    </location>
</feature>
<dbReference type="SUPFAM" id="SSF53474">
    <property type="entry name" value="alpha/beta-Hydrolases"/>
    <property type="match status" value="1"/>
</dbReference>
<dbReference type="Gene3D" id="3.40.50.1820">
    <property type="entry name" value="alpha/beta hydrolase"/>
    <property type="match status" value="1"/>
</dbReference>
<geneLocation type="plasmid" evidence="2 3">
    <name>unnamed</name>
</geneLocation>
<dbReference type="EMBL" id="CP092086">
    <property type="protein sequence ID" value="UUO00232.1"/>
    <property type="molecule type" value="Genomic_DNA"/>
</dbReference>